<feature type="domain" description="BON" evidence="7">
    <location>
        <begin position="37"/>
        <end position="104"/>
    </location>
</feature>
<protein>
    <recommendedName>
        <fullName evidence="5">Osmotically-inducible protein Y</fullName>
    </recommendedName>
</protein>
<dbReference type="PANTHER" id="PTHR34606:SF16">
    <property type="entry name" value="BON DOMAIN-CONTAINING PROTEIN"/>
    <property type="match status" value="1"/>
</dbReference>
<dbReference type="STRING" id="580166.AUP43_05810"/>
<dbReference type="InterPro" id="IPR051686">
    <property type="entry name" value="Lipoprotein_DolP"/>
</dbReference>
<evidence type="ECO:0000313" key="8">
    <source>
        <dbReference type="EMBL" id="KZD11000.1"/>
    </source>
</evidence>
<evidence type="ECO:0000256" key="2">
    <source>
        <dbReference type="ARBA" id="ARBA00022729"/>
    </source>
</evidence>
<keyword evidence="9" id="KW-1185">Reference proteome</keyword>
<evidence type="ECO:0000313" key="9">
    <source>
        <dbReference type="Proteomes" id="UP000076400"/>
    </source>
</evidence>
<dbReference type="EMBL" id="LPXN01000079">
    <property type="protein sequence ID" value="KZD11000.1"/>
    <property type="molecule type" value="Genomic_DNA"/>
</dbReference>
<dbReference type="SMART" id="SM00749">
    <property type="entry name" value="BON"/>
    <property type="match status" value="1"/>
</dbReference>
<dbReference type="OrthoDB" id="7376525at2"/>
<dbReference type="Gene3D" id="3.30.1340.30">
    <property type="match status" value="1"/>
</dbReference>
<comment type="caution">
    <text evidence="8">The sequence shown here is derived from an EMBL/GenBank/DDBJ whole genome shotgun (WGS) entry which is preliminary data.</text>
</comment>
<sequence>MLQLLRFKGFLAVALVAVALSACSVFEGRQTAGQYTDDAAISTTVKAKLIEDPVLKASQINVETFNNVVQLSGFVDTATAKSRATTVAQGVKGVTSVKNDIVVR</sequence>
<name>A0A154WBY0_9PROT</name>
<dbReference type="FunFam" id="3.30.1340.30:FF:000001">
    <property type="entry name" value="Molecular chaperone OsmY"/>
    <property type="match status" value="1"/>
</dbReference>
<dbReference type="Proteomes" id="UP000076400">
    <property type="component" value="Unassembled WGS sequence"/>
</dbReference>
<proteinExistence type="predicted"/>
<dbReference type="PROSITE" id="PS50914">
    <property type="entry name" value="BON"/>
    <property type="match status" value="1"/>
</dbReference>
<organism evidence="8 9">
    <name type="scientific">Oceanibaculum pacificum</name>
    <dbReference type="NCBI Taxonomy" id="580166"/>
    <lineage>
        <taxon>Bacteria</taxon>
        <taxon>Pseudomonadati</taxon>
        <taxon>Pseudomonadota</taxon>
        <taxon>Alphaproteobacteria</taxon>
        <taxon>Rhodospirillales</taxon>
        <taxon>Oceanibaculaceae</taxon>
        <taxon>Oceanibaculum</taxon>
    </lineage>
</organism>
<comment type="subcellular location">
    <subcellularLocation>
        <location evidence="1">Periplasm</location>
    </subcellularLocation>
</comment>
<evidence type="ECO:0000256" key="1">
    <source>
        <dbReference type="ARBA" id="ARBA00004418"/>
    </source>
</evidence>
<keyword evidence="2 6" id="KW-0732">Signal</keyword>
<dbReference type="PANTHER" id="PTHR34606">
    <property type="entry name" value="BON DOMAIN-CONTAINING PROTEIN"/>
    <property type="match status" value="1"/>
</dbReference>
<feature type="chain" id="PRO_5007602336" description="Osmotically-inducible protein Y" evidence="6">
    <location>
        <begin position="28"/>
        <end position="104"/>
    </location>
</feature>
<keyword evidence="4" id="KW-0574">Periplasm</keyword>
<evidence type="ECO:0000256" key="3">
    <source>
        <dbReference type="ARBA" id="ARBA00022737"/>
    </source>
</evidence>
<evidence type="ECO:0000259" key="7">
    <source>
        <dbReference type="PROSITE" id="PS50914"/>
    </source>
</evidence>
<reference evidence="8 9" key="1">
    <citation type="submission" date="2015-12" db="EMBL/GenBank/DDBJ databases">
        <title>Genome sequence of Oceanibaculum pacificum MCCC 1A02656.</title>
        <authorList>
            <person name="Lu L."/>
            <person name="Lai Q."/>
            <person name="Shao Z."/>
            <person name="Qian P."/>
        </authorList>
    </citation>
    <scope>NUCLEOTIDE SEQUENCE [LARGE SCALE GENOMIC DNA]</scope>
    <source>
        <strain evidence="8 9">MCCC 1A02656</strain>
    </source>
</reference>
<dbReference type="InterPro" id="IPR014004">
    <property type="entry name" value="Transpt-assoc_nodulatn_dom_bac"/>
</dbReference>
<evidence type="ECO:0000256" key="6">
    <source>
        <dbReference type="SAM" id="SignalP"/>
    </source>
</evidence>
<evidence type="ECO:0000256" key="5">
    <source>
        <dbReference type="ARBA" id="ARBA00070588"/>
    </source>
</evidence>
<gene>
    <name evidence="8" type="ORF">AUP43_05810</name>
</gene>
<dbReference type="GO" id="GO:0042597">
    <property type="term" value="C:periplasmic space"/>
    <property type="evidence" value="ECO:0007669"/>
    <property type="project" value="UniProtKB-SubCell"/>
</dbReference>
<dbReference type="AlphaFoldDB" id="A0A154WBY0"/>
<evidence type="ECO:0000256" key="4">
    <source>
        <dbReference type="ARBA" id="ARBA00022764"/>
    </source>
</evidence>
<dbReference type="RefSeq" id="WP_067553628.1">
    <property type="nucleotide sequence ID" value="NZ_LPXN01000079.1"/>
</dbReference>
<dbReference type="PROSITE" id="PS51257">
    <property type="entry name" value="PROKAR_LIPOPROTEIN"/>
    <property type="match status" value="1"/>
</dbReference>
<dbReference type="Pfam" id="PF04972">
    <property type="entry name" value="BON"/>
    <property type="match status" value="1"/>
</dbReference>
<dbReference type="InterPro" id="IPR007055">
    <property type="entry name" value="BON_dom"/>
</dbReference>
<feature type="signal peptide" evidence="6">
    <location>
        <begin position="1"/>
        <end position="27"/>
    </location>
</feature>
<accession>A0A154WBY0</accession>
<keyword evidence="3" id="KW-0677">Repeat</keyword>